<accession>A0A6P1W1P7</accession>
<keyword evidence="1" id="KW-0472">Membrane</keyword>
<organism evidence="2 3">
    <name type="scientific">Spirosoma endbachense</name>
    <dbReference type="NCBI Taxonomy" id="2666025"/>
    <lineage>
        <taxon>Bacteria</taxon>
        <taxon>Pseudomonadati</taxon>
        <taxon>Bacteroidota</taxon>
        <taxon>Cytophagia</taxon>
        <taxon>Cytophagales</taxon>
        <taxon>Cytophagaceae</taxon>
        <taxon>Spirosoma</taxon>
    </lineage>
</organism>
<name>A0A6P1W1P7_9BACT</name>
<evidence type="ECO:0000313" key="2">
    <source>
        <dbReference type="EMBL" id="QHV97947.1"/>
    </source>
</evidence>
<dbReference type="Proteomes" id="UP000464577">
    <property type="component" value="Chromosome"/>
</dbReference>
<proteinExistence type="predicted"/>
<keyword evidence="1" id="KW-1133">Transmembrane helix</keyword>
<keyword evidence="1" id="KW-0812">Transmembrane</keyword>
<feature type="transmembrane region" description="Helical" evidence="1">
    <location>
        <begin position="60"/>
        <end position="76"/>
    </location>
</feature>
<dbReference type="KEGG" id="senf:GJR95_24355"/>
<reference evidence="2 3" key="1">
    <citation type="submission" date="2019-11" db="EMBL/GenBank/DDBJ databases">
        <title>Spirosoma endbachense sp. nov., isolated from a natural salt meadow.</title>
        <authorList>
            <person name="Rojas J."/>
            <person name="Ambika Manirajan B."/>
            <person name="Ratering S."/>
            <person name="Suarez C."/>
            <person name="Geissler-Plaum R."/>
            <person name="Schnell S."/>
        </authorList>
    </citation>
    <scope>NUCLEOTIDE SEQUENCE [LARGE SCALE GENOMIC DNA]</scope>
    <source>
        <strain evidence="2 3">I-24</strain>
    </source>
</reference>
<sequence length="80" mass="8553">MNEKLTLLQRLQSPTPSFYQKATKVGVIVAIVAAGLTGVSDYMTEHEMAVPGLLSEAIKVVGWISAGIAGFSRFGVRSEQ</sequence>
<keyword evidence="3" id="KW-1185">Reference proteome</keyword>
<evidence type="ECO:0000256" key="1">
    <source>
        <dbReference type="SAM" id="Phobius"/>
    </source>
</evidence>
<gene>
    <name evidence="2" type="ORF">GJR95_24355</name>
</gene>
<feature type="transmembrane region" description="Helical" evidence="1">
    <location>
        <begin position="21"/>
        <end position="40"/>
    </location>
</feature>
<dbReference type="RefSeq" id="WP_162388362.1">
    <property type="nucleotide sequence ID" value="NZ_CP045997.1"/>
</dbReference>
<evidence type="ECO:0000313" key="3">
    <source>
        <dbReference type="Proteomes" id="UP000464577"/>
    </source>
</evidence>
<dbReference type="EMBL" id="CP045997">
    <property type="protein sequence ID" value="QHV97947.1"/>
    <property type="molecule type" value="Genomic_DNA"/>
</dbReference>
<dbReference type="AlphaFoldDB" id="A0A6P1W1P7"/>
<protein>
    <submittedName>
        <fullName evidence="2">Uncharacterized protein</fullName>
    </submittedName>
</protein>